<dbReference type="InterPro" id="IPR001487">
    <property type="entry name" value="Bromodomain"/>
</dbReference>
<feature type="compositionally biased region" description="Basic and acidic residues" evidence="3">
    <location>
        <begin position="730"/>
        <end position="742"/>
    </location>
</feature>
<dbReference type="Proteomes" id="UP001176517">
    <property type="component" value="Unassembled WGS sequence"/>
</dbReference>
<dbReference type="InterPro" id="IPR051831">
    <property type="entry name" value="Bromodomain_contain_prot"/>
</dbReference>
<feature type="compositionally biased region" description="Basic and acidic residues" evidence="3">
    <location>
        <begin position="957"/>
        <end position="966"/>
    </location>
</feature>
<feature type="compositionally biased region" description="Low complexity" evidence="3">
    <location>
        <begin position="18"/>
        <end position="49"/>
    </location>
</feature>
<dbReference type="InterPro" id="IPR036427">
    <property type="entry name" value="Bromodomain-like_sf"/>
</dbReference>
<dbReference type="PANTHER" id="PTHR22881">
    <property type="entry name" value="BROMODOMAIN CONTAINING PROTEIN"/>
    <property type="match status" value="1"/>
</dbReference>
<feature type="region of interest" description="Disordered" evidence="3">
    <location>
        <begin position="662"/>
        <end position="742"/>
    </location>
</feature>
<dbReference type="SMART" id="SM00297">
    <property type="entry name" value="BROMO"/>
    <property type="match status" value="1"/>
</dbReference>
<feature type="compositionally biased region" description="Basic and acidic residues" evidence="3">
    <location>
        <begin position="1059"/>
        <end position="1074"/>
    </location>
</feature>
<dbReference type="InterPro" id="IPR018359">
    <property type="entry name" value="Bromodomain_CS"/>
</dbReference>
<feature type="region of interest" description="Disordered" evidence="3">
    <location>
        <begin position="1"/>
        <end position="136"/>
    </location>
</feature>
<feature type="region of interest" description="Disordered" evidence="3">
    <location>
        <begin position="949"/>
        <end position="984"/>
    </location>
</feature>
<dbReference type="AlphaFoldDB" id="A0AAN6GQ48"/>
<feature type="region of interest" description="Disordered" evidence="3">
    <location>
        <begin position="242"/>
        <end position="313"/>
    </location>
</feature>
<feature type="compositionally biased region" description="Acidic residues" evidence="3">
    <location>
        <begin position="84"/>
        <end position="103"/>
    </location>
</feature>
<organism evidence="5 6">
    <name type="scientific">Tilletia horrida</name>
    <dbReference type="NCBI Taxonomy" id="155126"/>
    <lineage>
        <taxon>Eukaryota</taxon>
        <taxon>Fungi</taxon>
        <taxon>Dikarya</taxon>
        <taxon>Basidiomycota</taxon>
        <taxon>Ustilaginomycotina</taxon>
        <taxon>Exobasidiomycetes</taxon>
        <taxon>Tilletiales</taxon>
        <taxon>Tilletiaceae</taxon>
        <taxon>Tilletia</taxon>
    </lineage>
</organism>
<evidence type="ECO:0000256" key="3">
    <source>
        <dbReference type="SAM" id="MobiDB-lite"/>
    </source>
</evidence>
<keyword evidence="6" id="KW-1185">Reference proteome</keyword>
<dbReference type="PRINTS" id="PR00503">
    <property type="entry name" value="BROMODOMAIN"/>
</dbReference>
<accession>A0AAN6GQ48</accession>
<evidence type="ECO:0000259" key="4">
    <source>
        <dbReference type="PROSITE" id="PS50014"/>
    </source>
</evidence>
<proteinExistence type="predicted"/>
<dbReference type="EMBL" id="JAPDMZ010000145">
    <property type="protein sequence ID" value="KAK0548052.1"/>
    <property type="molecule type" value="Genomic_DNA"/>
</dbReference>
<dbReference type="PROSITE" id="PS00633">
    <property type="entry name" value="BROMODOMAIN_1"/>
    <property type="match status" value="1"/>
</dbReference>
<feature type="compositionally biased region" description="Polar residues" evidence="3">
    <location>
        <begin position="570"/>
        <end position="585"/>
    </location>
</feature>
<reference evidence="5" key="1">
    <citation type="journal article" date="2023" name="PhytoFront">
        <title>Draft Genome Resources of Seven Strains of Tilletia horrida, Causal Agent of Kernel Smut of Rice.</title>
        <authorList>
            <person name="Khanal S."/>
            <person name="Antony Babu S."/>
            <person name="Zhou X.G."/>
        </authorList>
    </citation>
    <scope>NUCLEOTIDE SEQUENCE</scope>
    <source>
        <strain evidence="5">TX6</strain>
    </source>
</reference>
<gene>
    <name evidence="5" type="ORF">OC846_004626</name>
</gene>
<feature type="compositionally biased region" description="Acidic residues" evidence="3">
    <location>
        <begin position="56"/>
        <end position="76"/>
    </location>
</feature>
<feature type="compositionally biased region" description="Acidic residues" evidence="3">
    <location>
        <begin position="270"/>
        <end position="282"/>
    </location>
</feature>
<evidence type="ECO:0000313" key="5">
    <source>
        <dbReference type="EMBL" id="KAK0548052.1"/>
    </source>
</evidence>
<dbReference type="CDD" id="cd04369">
    <property type="entry name" value="Bromodomain"/>
    <property type="match status" value="1"/>
</dbReference>
<dbReference type="GO" id="GO:0006325">
    <property type="term" value="P:chromatin organization"/>
    <property type="evidence" value="ECO:0007669"/>
    <property type="project" value="UniProtKB-ARBA"/>
</dbReference>
<feature type="region of interest" description="Disordered" evidence="3">
    <location>
        <begin position="1013"/>
        <end position="1089"/>
    </location>
</feature>
<feature type="compositionally biased region" description="Acidic residues" evidence="3">
    <location>
        <begin position="1013"/>
        <end position="1023"/>
    </location>
</feature>
<keyword evidence="1 2" id="KW-0103">Bromodomain</keyword>
<dbReference type="PROSITE" id="PS50014">
    <property type="entry name" value="BROMODOMAIN_2"/>
    <property type="match status" value="1"/>
</dbReference>
<feature type="domain" description="Bromo" evidence="4">
    <location>
        <begin position="160"/>
        <end position="222"/>
    </location>
</feature>
<dbReference type="PANTHER" id="PTHR22881:SF27">
    <property type="entry name" value="BROMODOMAIN CONTAINING 7_9"/>
    <property type="match status" value="1"/>
</dbReference>
<feature type="region of interest" description="Disordered" evidence="3">
    <location>
        <begin position="570"/>
        <end position="610"/>
    </location>
</feature>
<sequence length="1147" mass="122208">MEGAAGFRVDDNDHVRVGAGSSALDSTSASALSKHVSGPSHAAAKPAIAPHHRLDSDEDEHEDEDDDDDADDDDFRIDDVQRDEQEDDGDQDEDEDDEDDEGEPTPSVSTPAGEDTPVLSKTQAAPVRRGRGTHLKPKPLHQVLDRVITALIRRDTYGFFSEPVDPQEVPGYLDVIKNPLDFGSIRKRVDEQQYKDVESFTADVHLVLQNAKTFNPPDSLYHTEAERLETWYEHKIGLEGPSAILPGSEARGNRPKGKGRESSLTVTQQGDEDDQDDDDSVMDDGTKRERGDRTASPEAGRPSNKKRKLNTEGGFDGRSLALAELISSGPVPVGVPSSSTTFGKAVVAASLARARWRLNAQAAAQSAGSAATDPVTPHQSSALLKNLLRQQSPTPDQASGPMSVPTAQATDEAVPSVNPLQALRKLQYHPDGSVKIPGFTTQAQGWPDTSDAFSMSLLPPSDQLYTMLGLPIPPPRIRALFPLLPLPAPPDAVVTANGRALPVPLSVGGTSGLNASTNLASASFAAAQQTPFTPAGNLFPNARNERAILKGGSLTSTLLPHPVPVSASFSHEVGSSANGAQSTFAPGQGTDGGPWTVPSEVDGLGPASDPSALRELVKAAESTKDIIAKGKWWDKTPEPATTKPARHWSIPGIVPYPTSTGAAGSAPVAYGGASASTGTSTPARGVPPGTPLGPGHALGQGPQSPSTQPSTPTGATNSPSAHGWAQRASKGRERERERESDVRDWTYTRPVLERAMTFWDVAGPLWTEVQAQMFRPASRLYQETIKEARARTAVLASEMTAAQGQARYGDVHRSAAQIHALNKTITEAQGALAQLEAWLSKDASRDRSRKLGRYDLVEGRRLQDALEYALKTEPADTLWTRFQKRVEIQKAEEGGGGQSTDAGSSLSKSDFESMLSTVQDGVWGGPVGEAYAYSIARFVQGAKKSVEEWSDLPTAHDSAEDGKDANGDEAGGAGEQQEEEYTYRGPAIKRDYNEEEYIGNGLRVLLVPPSEEIEGNDGLAEENGEGKQDVAETEGKTSVGFGPGHRKDPPATTTTTSRGDAETKSGSERGHDDDAPPPQPTHGRARYPTITRDARALDDIVRTDILGPLSGGMLDVLHLAGLSARETVEGLHHVTVNAQDVDVVQSF</sequence>
<comment type="caution">
    <text evidence="5">The sequence shown here is derived from an EMBL/GenBank/DDBJ whole genome shotgun (WGS) entry which is preliminary data.</text>
</comment>
<dbReference type="Pfam" id="PF00439">
    <property type="entry name" value="Bromodomain"/>
    <property type="match status" value="1"/>
</dbReference>
<feature type="compositionally biased region" description="Basic and acidic residues" evidence="3">
    <location>
        <begin position="1024"/>
        <end position="1035"/>
    </location>
</feature>
<name>A0AAN6GQ48_9BASI</name>
<evidence type="ECO:0000256" key="1">
    <source>
        <dbReference type="ARBA" id="ARBA00023117"/>
    </source>
</evidence>
<protein>
    <recommendedName>
        <fullName evidence="4">Bromo domain-containing protein</fullName>
    </recommendedName>
</protein>
<feature type="compositionally biased region" description="Low complexity" evidence="3">
    <location>
        <begin position="699"/>
        <end position="714"/>
    </location>
</feature>
<evidence type="ECO:0000256" key="2">
    <source>
        <dbReference type="PROSITE-ProRule" id="PRU00035"/>
    </source>
</evidence>
<evidence type="ECO:0000313" key="6">
    <source>
        <dbReference type="Proteomes" id="UP001176517"/>
    </source>
</evidence>
<dbReference type="Gene3D" id="1.20.920.10">
    <property type="entry name" value="Bromodomain-like"/>
    <property type="match status" value="1"/>
</dbReference>
<feature type="region of interest" description="Disordered" evidence="3">
    <location>
        <begin position="391"/>
        <end position="414"/>
    </location>
</feature>
<feature type="compositionally biased region" description="Basic and acidic residues" evidence="3">
    <location>
        <begin position="284"/>
        <end position="295"/>
    </location>
</feature>
<dbReference type="SUPFAM" id="SSF47370">
    <property type="entry name" value="Bromodomain"/>
    <property type="match status" value="1"/>
</dbReference>